<evidence type="ECO:0000313" key="1">
    <source>
        <dbReference type="EMBL" id="MET3587377.1"/>
    </source>
</evidence>
<dbReference type="Proteomes" id="UP001549031">
    <property type="component" value="Unassembled WGS sequence"/>
</dbReference>
<evidence type="ECO:0000313" key="2">
    <source>
        <dbReference type="Proteomes" id="UP001549031"/>
    </source>
</evidence>
<reference evidence="1 2" key="1">
    <citation type="submission" date="2024-06" db="EMBL/GenBank/DDBJ databases">
        <title>Genomic Encyclopedia of Type Strains, Phase IV (KMG-IV): sequencing the most valuable type-strain genomes for metagenomic binning, comparative biology and taxonomic classification.</title>
        <authorList>
            <person name="Goeker M."/>
        </authorList>
    </citation>
    <scope>NUCLEOTIDE SEQUENCE [LARGE SCALE GENOMIC DNA]</scope>
    <source>
        <strain evidence="1 2">DSM 105042</strain>
    </source>
</reference>
<name>A0ABV2HAZ3_9HYPH</name>
<comment type="caution">
    <text evidence="1">The sequence shown here is derived from an EMBL/GenBank/DDBJ whole genome shotgun (WGS) entry which is preliminary data.</text>
</comment>
<proteinExistence type="predicted"/>
<accession>A0ABV2HAZ3</accession>
<organism evidence="1 2">
    <name type="scientific">Pseudorhizobium tarimense</name>
    <dbReference type="NCBI Taxonomy" id="1079109"/>
    <lineage>
        <taxon>Bacteria</taxon>
        <taxon>Pseudomonadati</taxon>
        <taxon>Pseudomonadota</taxon>
        <taxon>Alphaproteobacteria</taxon>
        <taxon>Hyphomicrobiales</taxon>
        <taxon>Rhizobiaceae</taxon>
        <taxon>Rhizobium/Agrobacterium group</taxon>
        <taxon>Pseudorhizobium</taxon>
    </lineage>
</organism>
<gene>
    <name evidence="1" type="ORF">ABID21_003502</name>
</gene>
<sequence>MTAPALANTSSHPKRVRASDHALRIALKAIQDAGLPVDKVCVTGAQIEIHCRPVDAEQKPANDGGLKDW</sequence>
<dbReference type="EMBL" id="JBEPLJ010000014">
    <property type="protein sequence ID" value="MET3587377.1"/>
    <property type="molecule type" value="Genomic_DNA"/>
</dbReference>
<keyword evidence="2" id="KW-1185">Reference proteome</keyword>
<dbReference type="RefSeq" id="WP_247245325.1">
    <property type="nucleotide sequence ID" value="NZ_JALJRA010000014.1"/>
</dbReference>
<protein>
    <submittedName>
        <fullName evidence="1">Uncharacterized protein</fullName>
    </submittedName>
</protein>